<evidence type="ECO:0000313" key="3">
    <source>
        <dbReference type="Proteomes" id="UP001142592"/>
    </source>
</evidence>
<keyword evidence="1" id="KW-1133">Transmembrane helix</keyword>
<evidence type="ECO:0000256" key="1">
    <source>
        <dbReference type="SAM" id="Phobius"/>
    </source>
</evidence>
<evidence type="ECO:0000313" key="2">
    <source>
        <dbReference type="EMBL" id="MCX3264211.1"/>
    </source>
</evidence>
<organism evidence="2 3">
    <name type="scientific">Pedobacter agri</name>
    <dbReference type="NCBI Taxonomy" id="454586"/>
    <lineage>
        <taxon>Bacteria</taxon>
        <taxon>Pseudomonadati</taxon>
        <taxon>Bacteroidota</taxon>
        <taxon>Sphingobacteriia</taxon>
        <taxon>Sphingobacteriales</taxon>
        <taxon>Sphingobacteriaceae</taxon>
        <taxon>Pedobacter</taxon>
    </lineage>
</organism>
<protein>
    <submittedName>
        <fullName evidence="2">Uncharacterized protein</fullName>
    </submittedName>
</protein>
<dbReference type="AlphaFoldDB" id="A0A9X3DBM9"/>
<keyword evidence="3" id="KW-1185">Reference proteome</keyword>
<dbReference type="RefSeq" id="WP_010599250.1">
    <property type="nucleotide sequence ID" value="NZ_JAPJUH010000002.1"/>
</dbReference>
<proteinExistence type="predicted"/>
<feature type="transmembrane region" description="Helical" evidence="1">
    <location>
        <begin position="33"/>
        <end position="52"/>
    </location>
</feature>
<reference evidence="2" key="1">
    <citation type="submission" date="2022-11" db="EMBL/GenBank/DDBJ databases">
        <authorList>
            <person name="Graham C."/>
            <person name="Newman J.D."/>
        </authorList>
    </citation>
    <scope>NUCLEOTIDE SEQUENCE</scope>
    <source>
        <strain evidence="2">DSM 19486</strain>
    </source>
</reference>
<comment type="caution">
    <text evidence="2">The sequence shown here is derived from an EMBL/GenBank/DDBJ whole genome shotgun (WGS) entry which is preliminary data.</text>
</comment>
<dbReference type="EMBL" id="JAPJUH010000002">
    <property type="protein sequence ID" value="MCX3264211.1"/>
    <property type="molecule type" value="Genomic_DNA"/>
</dbReference>
<accession>A0A9X3DBM9</accession>
<name>A0A9X3DBM9_9SPHI</name>
<keyword evidence="1" id="KW-0812">Transmembrane</keyword>
<dbReference type="Proteomes" id="UP001142592">
    <property type="component" value="Unassembled WGS sequence"/>
</dbReference>
<keyword evidence="1" id="KW-0472">Membrane</keyword>
<sequence>MNENFDEMPSESQRKEYKFLWLKLRKPERKETYQTLFSLIAVLLGGGLATLFPQKNCTCEDQVTDLRLETLAREGNKQVINYQQERESVIVCAAKREELLKRLEQQEKQRLNKKTKAN</sequence>
<gene>
    <name evidence="2" type="ORF">OQZ29_05605</name>
</gene>